<feature type="compositionally biased region" description="Basic and acidic residues" evidence="1">
    <location>
        <begin position="140"/>
        <end position="151"/>
    </location>
</feature>
<keyword evidence="3" id="KW-1185">Reference proteome</keyword>
<feature type="compositionally biased region" description="Low complexity" evidence="1">
    <location>
        <begin position="223"/>
        <end position="232"/>
    </location>
</feature>
<accession>A0A5C3LHX9</accession>
<organism evidence="2 3">
    <name type="scientific">Crucibulum laeve</name>
    <dbReference type="NCBI Taxonomy" id="68775"/>
    <lineage>
        <taxon>Eukaryota</taxon>
        <taxon>Fungi</taxon>
        <taxon>Dikarya</taxon>
        <taxon>Basidiomycota</taxon>
        <taxon>Agaricomycotina</taxon>
        <taxon>Agaricomycetes</taxon>
        <taxon>Agaricomycetidae</taxon>
        <taxon>Agaricales</taxon>
        <taxon>Agaricineae</taxon>
        <taxon>Nidulariaceae</taxon>
        <taxon>Crucibulum</taxon>
    </lineage>
</organism>
<gene>
    <name evidence="2" type="ORF">BDQ12DRAFT_716406</name>
</gene>
<evidence type="ECO:0000256" key="1">
    <source>
        <dbReference type="SAM" id="MobiDB-lite"/>
    </source>
</evidence>
<evidence type="ECO:0000313" key="3">
    <source>
        <dbReference type="Proteomes" id="UP000308652"/>
    </source>
</evidence>
<protein>
    <submittedName>
        <fullName evidence="2">Uncharacterized protein</fullName>
    </submittedName>
</protein>
<dbReference type="Proteomes" id="UP000308652">
    <property type="component" value="Unassembled WGS sequence"/>
</dbReference>
<feature type="compositionally biased region" description="Basic and acidic residues" evidence="1">
    <location>
        <begin position="236"/>
        <end position="249"/>
    </location>
</feature>
<name>A0A5C3LHX9_9AGAR</name>
<dbReference type="OrthoDB" id="3358956at2759"/>
<dbReference type="EMBL" id="ML213676">
    <property type="protein sequence ID" value="TFK32390.1"/>
    <property type="molecule type" value="Genomic_DNA"/>
</dbReference>
<dbReference type="AlphaFoldDB" id="A0A5C3LHX9"/>
<reference evidence="2 3" key="1">
    <citation type="journal article" date="2019" name="Nat. Ecol. Evol.">
        <title>Megaphylogeny resolves global patterns of mushroom evolution.</title>
        <authorList>
            <person name="Varga T."/>
            <person name="Krizsan K."/>
            <person name="Foldi C."/>
            <person name="Dima B."/>
            <person name="Sanchez-Garcia M."/>
            <person name="Sanchez-Ramirez S."/>
            <person name="Szollosi G.J."/>
            <person name="Szarkandi J.G."/>
            <person name="Papp V."/>
            <person name="Albert L."/>
            <person name="Andreopoulos W."/>
            <person name="Angelini C."/>
            <person name="Antonin V."/>
            <person name="Barry K.W."/>
            <person name="Bougher N.L."/>
            <person name="Buchanan P."/>
            <person name="Buyck B."/>
            <person name="Bense V."/>
            <person name="Catcheside P."/>
            <person name="Chovatia M."/>
            <person name="Cooper J."/>
            <person name="Damon W."/>
            <person name="Desjardin D."/>
            <person name="Finy P."/>
            <person name="Geml J."/>
            <person name="Haridas S."/>
            <person name="Hughes K."/>
            <person name="Justo A."/>
            <person name="Karasinski D."/>
            <person name="Kautmanova I."/>
            <person name="Kiss B."/>
            <person name="Kocsube S."/>
            <person name="Kotiranta H."/>
            <person name="LaButti K.M."/>
            <person name="Lechner B.E."/>
            <person name="Liimatainen K."/>
            <person name="Lipzen A."/>
            <person name="Lukacs Z."/>
            <person name="Mihaltcheva S."/>
            <person name="Morgado L.N."/>
            <person name="Niskanen T."/>
            <person name="Noordeloos M.E."/>
            <person name="Ohm R.A."/>
            <person name="Ortiz-Santana B."/>
            <person name="Ovrebo C."/>
            <person name="Racz N."/>
            <person name="Riley R."/>
            <person name="Savchenko A."/>
            <person name="Shiryaev A."/>
            <person name="Soop K."/>
            <person name="Spirin V."/>
            <person name="Szebenyi C."/>
            <person name="Tomsovsky M."/>
            <person name="Tulloss R.E."/>
            <person name="Uehling J."/>
            <person name="Grigoriev I.V."/>
            <person name="Vagvolgyi C."/>
            <person name="Papp T."/>
            <person name="Martin F.M."/>
            <person name="Miettinen O."/>
            <person name="Hibbett D.S."/>
            <person name="Nagy L.G."/>
        </authorList>
    </citation>
    <scope>NUCLEOTIDE SEQUENCE [LARGE SCALE GENOMIC DNA]</scope>
    <source>
        <strain evidence="2 3">CBS 166.37</strain>
    </source>
</reference>
<dbReference type="STRING" id="68775.A0A5C3LHX9"/>
<sequence length="350" mass="38601">MAHKNEHLLDTLCPDAEIKSLALAYLRIATVKTAQGSGHTLSGLTTGLPAACAFLASEKLISDKFMGKQAQVSTYISLSELHKVLIQHDAESPEVKGAIFFLIYMTLNQGSHNRKMKGTLASSQEAIPTATSKQYPSKRVLREPPTKDSPKKRPATPEPEPTQENDDAEMAPPETPVKRRKLESPAKLALRSAPSKPTLRSSPVKPIFPVAASASSSKVTLDVPSTRSVSRSPTRRQPDRSPARLREPELSPVRRKPGRPPARASTAMDVDTHDSAAAAAPSSSESEEEEEDVPPPRRFRPVYLDHEQWGSRDPRITRLWRQGERHKKAMVDLYGHPFARYHPKVAEVEA</sequence>
<proteinExistence type="predicted"/>
<evidence type="ECO:0000313" key="2">
    <source>
        <dbReference type="EMBL" id="TFK32390.1"/>
    </source>
</evidence>
<feature type="region of interest" description="Disordered" evidence="1">
    <location>
        <begin position="115"/>
        <end position="305"/>
    </location>
</feature>
<feature type="compositionally biased region" description="Polar residues" evidence="1">
    <location>
        <begin position="120"/>
        <end position="135"/>
    </location>
</feature>
<feature type="compositionally biased region" description="Low complexity" evidence="1">
    <location>
        <begin position="275"/>
        <end position="284"/>
    </location>
</feature>